<reference evidence="1 2" key="1">
    <citation type="journal article" date="2017" name="PLoS Biol.">
        <title>The sea cucumber genome provides insights into morphological evolution and visceral regeneration.</title>
        <authorList>
            <person name="Zhang X."/>
            <person name="Sun L."/>
            <person name="Yuan J."/>
            <person name="Sun Y."/>
            <person name="Gao Y."/>
            <person name="Zhang L."/>
            <person name="Li S."/>
            <person name="Dai H."/>
            <person name="Hamel J.F."/>
            <person name="Liu C."/>
            <person name="Yu Y."/>
            <person name="Liu S."/>
            <person name="Lin W."/>
            <person name="Guo K."/>
            <person name="Jin S."/>
            <person name="Xu P."/>
            <person name="Storey K.B."/>
            <person name="Huan P."/>
            <person name="Zhang T."/>
            <person name="Zhou Y."/>
            <person name="Zhang J."/>
            <person name="Lin C."/>
            <person name="Li X."/>
            <person name="Xing L."/>
            <person name="Huo D."/>
            <person name="Sun M."/>
            <person name="Wang L."/>
            <person name="Mercier A."/>
            <person name="Li F."/>
            <person name="Yang H."/>
            <person name="Xiang J."/>
        </authorList>
    </citation>
    <scope>NUCLEOTIDE SEQUENCE [LARGE SCALE GENOMIC DNA]</scope>
    <source>
        <strain evidence="1">Shaxun</strain>
        <tissue evidence="1">Muscle</tissue>
    </source>
</reference>
<comment type="caution">
    <text evidence="1">The sequence shown here is derived from an EMBL/GenBank/DDBJ whole genome shotgun (WGS) entry which is preliminary data.</text>
</comment>
<dbReference type="Gene3D" id="2.40.70.10">
    <property type="entry name" value="Acid Proteases"/>
    <property type="match status" value="1"/>
</dbReference>
<accession>A0A2G8KF37</accession>
<sequence length="185" mass="20688">MDPSGMYVPIEVHSCSAQFLVDTGATITVLSKTFFDTLPHEIRTKLRRENQYVWLADNCTNIEDRGTIIVGLKIGDKVIDHKVHIVDIGGDAILGLDFLIGYGCKLDWKHGIFSIDQTEVQMVPRKKEAAIYRLVVTETTIVPSGNEALVQTKIVRKGRGLHMDEGEMLQTGLWNLCQGFSIRTT</sequence>
<evidence type="ECO:0008006" key="3">
    <source>
        <dbReference type="Google" id="ProtNLM"/>
    </source>
</evidence>
<dbReference type="GO" id="GO:0006508">
    <property type="term" value="P:proteolysis"/>
    <property type="evidence" value="ECO:0007669"/>
    <property type="project" value="InterPro"/>
</dbReference>
<evidence type="ECO:0000313" key="2">
    <source>
        <dbReference type="Proteomes" id="UP000230750"/>
    </source>
</evidence>
<evidence type="ECO:0000313" key="1">
    <source>
        <dbReference type="EMBL" id="PIK46602.1"/>
    </source>
</evidence>
<dbReference type="InterPro" id="IPR001969">
    <property type="entry name" value="Aspartic_peptidase_AS"/>
</dbReference>
<organism evidence="1 2">
    <name type="scientific">Stichopus japonicus</name>
    <name type="common">Sea cucumber</name>
    <dbReference type="NCBI Taxonomy" id="307972"/>
    <lineage>
        <taxon>Eukaryota</taxon>
        <taxon>Metazoa</taxon>
        <taxon>Echinodermata</taxon>
        <taxon>Eleutherozoa</taxon>
        <taxon>Echinozoa</taxon>
        <taxon>Holothuroidea</taxon>
        <taxon>Aspidochirotacea</taxon>
        <taxon>Aspidochirotida</taxon>
        <taxon>Stichopodidae</taxon>
        <taxon>Apostichopus</taxon>
    </lineage>
</organism>
<protein>
    <recommendedName>
        <fullName evidence="3">Peptidase A2 domain-containing protein</fullName>
    </recommendedName>
</protein>
<gene>
    <name evidence="1" type="ORF">BSL78_16535</name>
</gene>
<dbReference type="Proteomes" id="UP000230750">
    <property type="component" value="Unassembled WGS sequence"/>
</dbReference>
<dbReference type="OrthoDB" id="6091153at2759"/>
<dbReference type="SUPFAM" id="SSF50630">
    <property type="entry name" value="Acid proteases"/>
    <property type="match status" value="1"/>
</dbReference>
<name>A0A2G8KF37_STIJA</name>
<dbReference type="AlphaFoldDB" id="A0A2G8KF37"/>
<dbReference type="CDD" id="cd00303">
    <property type="entry name" value="retropepsin_like"/>
    <property type="match status" value="1"/>
</dbReference>
<dbReference type="EMBL" id="MRZV01000633">
    <property type="protein sequence ID" value="PIK46602.1"/>
    <property type="molecule type" value="Genomic_DNA"/>
</dbReference>
<dbReference type="InterPro" id="IPR021109">
    <property type="entry name" value="Peptidase_aspartic_dom_sf"/>
</dbReference>
<dbReference type="Pfam" id="PF13975">
    <property type="entry name" value="gag-asp_proteas"/>
    <property type="match status" value="1"/>
</dbReference>
<dbReference type="PROSITE" id="PS00141">
    <property type="entry name" value="ASP_PROTEASE"/>
    <property type="match status" value="1"/>
</dbReference>
<proteinExistence type="predicted"/>
<keyword evidence="2" id="KW-1185">Reference proteome</keyword>
<dbReference type="GO" id="GO:0004190">
    <property type="term" value="F:aspartic-type endopeptidase activity"/>
    <property type="evidence" value="ECO:0007669"/>
    <property type="project" value="InterPro"/>
</dbReference>